<dbReference type="PROSITE" id="PS00497">
    <property type="entry name" value="TYROSINASE_1"/>
    <property type="match status" value="1"/>
</dbReference>
<dbReference type="InterPro" id="IPR002227">
    <property type="entry name" value="Tyrosinase_Cu-bd"/>
</dbReference>
<dbReference type="InterPro" id="IPR008922">
    <property type="entry name" value="Di-copper_centre_dom_sf"/>
</dbReference>
<feature type="signal peptide" evidence="4">
    <location>
        <begin position="1"/>
        <end position="25"/>
    </location>
</feature>
<sequence length="780" mass="83966">MAFFLTNHPGIVLLIFVHFVGTAAAGVARAGVGGDPCAFYNNKTTTFDGHHQQQRQTTTTTTTIRLADGRCCHRTPTKYVCWQPSSTGGGFITNASSSVHNFRSSAARPVPLGVHRRPLPVDYYNGGAVCASVPAHVRRGCKMVAQIWAEGRKAEAEGNIVSPEDLPPPSSGIGLPCHRAATHAEQQAQPPPKVVAERYACLNMTCLCPFFGGVALAADHCTLNGAAAAATMASSSATASRARRQSGTPNLSLGRAVRMEYRMLSDNQRARFHAALQQLKRGISMMPSAHGGPTFLLWHREYVKRLEIALRAVDPSVAVPYWDSSLDGRLPNPADSIMWSNLFMGTPSGGGTIADGPLASWVTPSGGPIRRQLGGAGALFTEQQIAALIRTPQISQILAFTSQRGAGCTAPAPNPSNVLEFSHNNVHMWVGGDMGPLTTSPQDPIFFMHHSFVDYIFEQWRQLNQNRQQRETQYPDDAQIVACSGSANYRLGATMLPFQDPVVLNGAALSNSYTDNLYTYAPRPTCRAAGGCGSTYLFCDVISGGGPLCCAKIRPGGDCSRFASNAEQPCFSSTCVNGRCQAGGAAMVAQPRFGRSLATAPLYRPKPIGNSYAHAGYVHVPNTTPLPPTPATTSSAIAWGASTTPSLTPEPPKERFCFDNHECCAQWTAKNACRTAPRYMNTWCPGSCRFDGCRLHPELAPPQQQHPTASTNCKDRHSQCERWAHFHETRANAAQGECVRNAHWMLQNCAKACGQCSVAIGTSPKCSNKMPKDYVLPMPD</sequence>
<keyword evidence="4" id="KW-0732">Signal</keyword>
<evidence type="ECO:0000313" key="6">
    <source>
        <dbReference type="Proteomes" id="UP000887572"/>
    </source>
</evidence>
<feature type="domain" description="ShKT" evidence="5">
    <location>
        <begin position="713"/>
        <end position="756"/>
    </location>
</feature>
<protein>
    <submittedName>
        <fullName evidence="7">ShKT domain-containing protein</fullName>
    </submittedName>
</protein>
<proteinExistence type="predicted"/>
<reference evidence="7" key="1">
    <citation type="submission" date="2022-11" db="UniProtKB">
        <authorList>
            <consortium name="WormBaseParasite"/>
        </authorList>
    </citation>
    <scope>IDENTIFICATION</scope>
</reference>
<accession>A0A914HTE7</accession>
<dbReference type="SUPFAM" id="SSF48056">
    <property type="entry name" value="Di-copper centre-containing domain"/>
    <property type="match status" value="1"/>
</dbReference>
<dbReference type="PANTHER" id="PTHR11474">
    <property type="entry name" value="TYROSINASE FAMILY MEMBER"/>
    <property type="match status" value="1"/>
</dbReference>
<dbReference type="InterPro" id="IPR003582">
    <property type="entry name" value="ShKT_dom"/>
</dbReference>
<dbReference type="PRINTS" id="PR00092">
    <property type="entry name" value="TYROSINASE"/>
</dbReference>
<dbReference type="Proteomes" id="UP000887572">
    <property type="component" value="Unplaced"/>
</dbReference>
<dbReference type="GO" id="GO:0016491">
    <property type="term" value="F:oxidoreductase activity"/>
    <property type="evidence" value="ECO:0007669"/>
    <property type="project" value="InterPro"/>
</dbReference>
<organism evidence="6 7">
    <name type="scientific">Globodera rostochiensis</name>
    <name type="common">Golden nematode worm</name>
    <name type="synonym">Heterodera rostochiensis</name>
    <dbReference type="NCBI Taxonomy" id="31243"/>
    <lineage>
        <taxon>Eukaryota</taxon>
        <taxon>Metazoa</taxon>
        <taxon>Ecdysozoa</taxon>
        <taxon>Nematoda</taxon>
        <taxon>Chromadorea</taxon>
        <taxon>Rhabditida</taxon>
        <taxon>Tylenchina</taxon>
        <taxon>Tylenchomorpha</taxon>
        <taxon>Tylenchoidea</taxon>
        <taxon>Heteroderidae</taxon>
        <taxon>Heteroderinae</taxon>
        <taxon>Globodera</taxon>
    </lineage>
</organism>
<keyword evidence="2" id="KW-0186">Copper</keyword>
<dbReference type="SMART" id="SM00254">
    <property type="entry name" value="ShKT"/>
    <property type="match status" value="2"/>
</dbReference>
<dbReference type="PANTHER" id="PTHR11474:SF126">
    <property type="entry name" value="TYROSINASE-LIKE PROTEIN TYR-1-RELATED"/>
    <property type="match status" value="1"/>
</dbReference>
<dbReference type="Pfam" id="PF01549">
    <property type="entry name" value="ShK"/>
    <property type="match status" value="2"/>
</dbReference>
<name>A0A914HTE7_GLORO</name>
<evidence type="ECO:0000256" key="2">
    <source>
        <dbReference type="ARBA" id="ARBA00023008"/>
    </source>
</evidence>
<dbReference type="PROSITE" id="PS00498">
    <property type="entry name" value="TYROSINASE_2"/>
    <property type="match status" value="1"/>
</dbReference>
<dbReference type="GO" id="GO:0046872">
    <property type="term" value="F:metal ion binding"/>
    <property type="evidence" value="ECO:0007669"/>
    <property type="project" value="UniProtKB-KW"/>
</dbReference>
<feature type="chain" id="PRO_5037387154" evidence="4">
    <location>
        <begin position="26"/>
        <end position="780"/>
    </location>
</feature>
<feature type="domain" description="ShKT" evidence="5">
    <location>
        <begin position="657"/>
        <end position="693"/>
    </location>
</feature>
<evidence type="ECO:0000313" key="7">
    <source>
        <dbReference type="WBParaSite" id="Gr19_v10_g3596.t1"/>
    </source>
</evidence>
<dbReference type="AlphaFoldDB" id="A0A914HTE7"/>
<keyword evidence="6" id="KW-1185">Reference proteome</keyword>
<dbReference type="InterPro" id="IPR050316">
    <property type="entry name" value="Tyrosinase/Hemocyanin"/>
</dbReference>
<dbReference type="WBParaSite" id="Gr19_v10_g3596.t1">
    <property type="protein sequence ID" value="Gr19_v10_g3596.t1"/>
    <property type="gene ID" value="Gr19_v10_g3596"/>
</dbReference>
<dbReference type="PROSITE" id="PS51670">
    <property type="entry name" value="SHKT"/>
    <property type="match status" value="2"/>
</dbReference>
<comment type="caution">
    <text evidence="3">Lacks conserved residue(s) required for the propagation of feature annotation.</text>
</comment>
<dbReference type="Pfam" id="PF00264">
    <property type="entry name" value="Tyrosinase"/>
    <property type="match status" value="1"/>
</dbReference>
<keyword evidence="1" id="KW-0479">Metal-binding</keyword>
<evidence type="ECO:0000256" key="3">
    <source>
        <dbReference type="PROSITE-ProRule" id="PRU01005"/>
    </source>
</evidence>
<evidence type="ECO:0000256" key="4">
    <source>
        <dbReference type="SAM" id="SignalP"/>
    </source>
</evidence>
<dbReference type="Gene3D" id="1.10.1280.10">
    <property type="entry name" value="Di-copper center containing domain from catechol oxidase"/>
    <property type="match status" value="1"/>
</dbReference>
<evidence type="ECO:0000256" key="1">
    <source>
        <dbReference type="ARBA" id="ARBA00022723"/>
    </source>
</evidence>
<evidence type="ECO:0000259" key="5">
    <source>
        <dbReference type="PROSITE" id="PS51670"/>
    </source>
</evidence>